<evidence type="ECO:0000313" key="3">
    <source>
        <dbReference type="Proteomes" id="UP000677054"/>
    </source>
</evidence>
<sequence length="178" mass="20343">MELRAKLQNVLKETAQIEEHSKTTEKECQEVYASLDDSRQHIVQLREQLDEMNAQKTHLQKLADEKVVHVRELGVRMSQLEGEIRHLQDENRRLKEAGSSSPKVNGDVGDIEMVVSLQKKLNEVNSVLSERDHLIQKLSEENLRQKEELSSLSDDFSIQKSKNNVSGNANLLFSGCCY</sequence>
<dbReference type="EMBL" id="CAJPEV010004346">
    <property type="protein sequence ID" value="CAG0901636.1"/>
    <property type="molecule type" value="Genomic_DNA"/>
</dbReference>
<gene>
    <name evidence="2" type="ORF">DSTB1V02_LOCUS12117</name>
</gene>
<protein>
    <submittedName>
        <fullName evidence="2">Uncharacterized protein</fullName>
    </submittedName>
</protein>
<name>A0A7R9ADU0_9CRUS</name>
<evidence type="ECO:0000313" key="2">
    <source>
        <dbReference type="EMBL" id="CAD7252359.1"/>
    </source>
</evidence>
<feature type="coiled-coil region" evidence="1">
    <location>
        <begin position="35"/>
        <end position="97"/>
    </location>
</feature>
<accession>A0A7R9ADU0</accession>
<dbReference type="Proteomes" id="UP000677054">
    <property type="component" value="Unassembled WGS sequence"/>
</dbReference>
<proteinExistence type="predicted"/>
<keyword evidence="1" id="KW-0175">Coiled coil</keyword>
<organism evidence="2">
    <name type="scientific">Darwinula stevensoni</name>
    <dbReference type="NCBI Taxonomy" id="69355"/>
    <lineage>
        <taxon>Eukaryota</taxon>
        <taxon>Metazoa</taxon>
        <taxon>Ecdysozoa</taxon>
        <taxon>Arthropoda</taxon>
        <taxon>Crustacea</taxon>
        <taxon>Oligostraca</taxon>
        <taxon>Ostracoda</taxon>
        <taxon>Podocopa</taxon>
        <taxon>Podocopida</taxon>
        <taxon>Darwinulocopina</taxon>
        <taxon>Darwinuloidea</taxon>
        <taxon>Darwinulidae</taxon>
        <taxon>Darwinula</taxon>
    </lineage>
</organism>
<dbReference type="Gene3D" id="1.10.287.2610">
    <property type="match status" value="1"/>
</dbReference>
<reference evidence="2" key="1">
    <citation type="submission" date="2020-11" db="EMBL/GenBank/DDBJ databases">
        <authorList>
            <person name="Tran Van P."/>
        </authorList>
    </citation>
    <scope>NUCLEOTIDE SEQUENCE</scope>
</reference>
<evidence type="ECO:0000256" key="1">
    <source>
        <dbReference type="SAM" id="Coils"/>
    </source>
</evidence>
<dbReference type="EMBL" id="LR903863">
    <property type="protein sequence ID" value="CAD7252359.1"/>
    <property type="molecule type" value="Genomic_DNA"/>
</dbReference>
<keyword evidence="3" id="KW-1185">Reference proteome</keyword>
<dbReference type="AlphaFoldDB" id="A0A7R9ADU0"/>